<feature type="signal peptide" evidence="2">
    <location>
        <begin position="1"/>
        <end position="39"/>
    </location>
</feature>
<evidence type="ECO:0000313" key="3">
    <source>
        <dbReference type="EMBL" id="MCI53513.1"/>
    </source>
</evidence>
<accession>A0A392SXH2</accession>
<sequence length="68" mass="7141">ITGGGATSSVGPRHHRFPQHPSTRLHFSWLVLAVAGASGKSIAVSDSGNGCCCFAVANGFDPIRQWFD</sequence>
<reference evidence="3 4" key="1">
    <citation type="journal article" date="2018" name="Front. Plant Sci.">
        <title>Red Clover (Trifolium pratense) and Zigzag Clover (T. medium) - A Picture of Genomic Similarities and Differences.</title>
        <authorList>
            <person name="Dluhosova J."/>
            <person name="Istvanek J."/>
            <person name="Nedelnik J."/>
            <person name="Repkova J."/>
        </authorList>
    </citation>
    <scope>NUCLEOTIDE SEQUENCE [LARGE SCALE GENOMIC DNA]</scope>
    <source>
        <strain evidence="4">cv. 10/8</strain>
        <tissue evidence="3">Leaf</tissue>
    </source>
</reference>
<feature type="region of interest" description="Disordered" evidence="1">
    <location>
        <begin position="1"/>
        <end position="20"/>
    </location>
</feature>
<dbReference type="Proteomes" id="UP000265520">
    <property type="component" value="Unassembled WGS sequence"/>
</dbReference>
<keyword evidence="4" id="KW-1185">Reference proteome</keyword>
<evidence type="ECO:0000256" key="2">
    <source>
        <dbReference type="SAM" id="SignalP"/>
    </source>
</evidence>
<feature type="chain" id="PRO_5017486129" evidence="2">
    <location>
        <begin position="40"/>
        <end position="68"/>
    </location>
</feature>
<name>A0A392SXH2_9FABA</name>
<proteinExistence type="predicted"/>
<evidence type="ECO:0000256" key="1">
    <source>
        <dbReference type="SAM" id="MobiDB-lite"/>
    </source>
</evidence>
<dbReference type="EMBL" id="LXQA010464420">
    <property type="protein sequence ID" value="MCI53513.1"/>
    <property type="molecule type" value="Genomic_DNA"/>
</dbReference>
<dbReference type="AlphaFoldDB" id="A0A392SXH2"/>
<keyword evidence="2" id="KW-0732">Signal</keyword>
<comment type="caution">
    <text evidence="3">The sequence shown here is derived from an EMBL/GenBank/DDBJ whole genome shotgun (WGS) entry which is preliminary data.</text>
</comment>
<evidence type="ECO:0000313" key="4">
    <source>
        <dbReference type="Proteomes" id="UP000265520"/>
    </source>
</evidence>
<protein>
    <submittedName>
        <fullName evidence="3">Uncharacterized protein</fullName>
    </submittedName>
</protein>
<organism evidence="3 4">
    <name type="scientific">Trifolium medium</name>
    <dbReference type="NCBI Taxonomy" id="97028"/>
    <lineage>
        <taxon>Eukaryota</taxon>
        <taxon>Viridiplantae</taxon>
        <taxon>Streptophyta</taxon>
        <taxon>Embryophyta</taxon>
        <taxon>Tracheophyta</taxon>
        <taxon>Spermatophyta</taxon>
        <taxon>Magnoliopsida</taxon>
        <taxon>eudicotyledons</taxon>
        <taxon>Gunneridae</taxon>
        <taxon>Pentapetalae</taxon>
        <taxon>rosids</taxon>
        <taxon>fabids</taxon>
        <taxon>Fabales</taxon>
        <taxon>Fabaceae</taxon>
        <taxon>Papilionoideae</taxon>
        <taxon>50 kb inversion clade</taxon>
        <taxon>NPAAA clade</taxon>
        <taxon>Hologalegina</taxon>
        <taxon>IRL clade</taxon>
        <taxon>Trifolieae</taxon>
        <taxon>Trifolium</taxon>
    </lineage>
</organism>
<feature type="non-terminal residue" evidence="3">
    <location>
        <position position="1"/>
    </location>
</feature>